<reference evidence="3" key="1">
    <citation type="submission" date="2020-11" db="EMBL/GenBank/DDBJ databases">
        <authorList>
            <consortium name="DOE Joint Genome Institute"/>
            <person name="Ahrendt S."/>
            <person name="Riley R."/>
            <person name="Andreopoulos W."/>
            <person name="Labutti K."/>
            <person name="Pangilinan J."/>
            <person name="Ruiz-Duenas F.J."/>
            <person name="Barrasa J.M."/>
            <person name="Sanchez-Garcia M."/>
            <person name="Camarero S."/>
            <person name="Miyauchi S."/>
            <person name="Serrano A."/>
            <person name="Linde D."/>
            <person name="Babiker R."/>
            <person name="Drula E."/>
            <person name="Ayuso-Fernandez I."/>
            <person name="Pacheco R."/>
            <person name="Padilla G."/>
            <person name="Ferreira P."/>
            <person name="Barriuso J."/>
            <person name="Kellner H."/>
            <person name="Castanera R."/>
            <person name="Alfaro M."/>
            <person name="Ramirez L."/>
            <person name="Pisabarro A.G."/>
            <person name="Kuo A."/>
            <person name="Tritt A."/>
            <person name="Lipzen A."/>
            <person name="He G."/>
            <person name="Yan M."/>
            <person name="Ng V."/>
            <person name="Cullen D."/>
            <person name="Martin F."/>
            <person name="Rosso M.-N."/>
            <person name="Henrissat B."/>
            <person name="Hibbett D."/>
            <person name="Martinez A.T."/>
            <person name="Grigoriev I.V."/>
        </authorList>
    </citation>
    <scope>NUCLEOTIDE SEQUENCE</scope>
    <source>
        <strain evidence="3">AH 40177</strain>
    </source>
</reference>
<proteinExistence type="predicted"/>
<feature type="transmembrane region" description="Helical" evidence="2">
    <location>
        <begin position="28"/>
        <end position="54"/>
    </location>
</feature>
<keyword evidence="4" id="KW-1185">Reference proteome</keyword>
<evidence type="ECO:0000256" key="2">
    <source>
        <dbReference type="SAM" id="Phobius"/>
    </source>
</evidence>
<evidence type="ECO:0000313" key="4">
    <source>
        <dbReference type="Proteomes" id="UP000772434"/>
    </source>
</evidence>
<organism evidence="3 4">
    <name type="scientific">Rhodocollybia butyracea</name>
    <dbReference type="NCBI Taxonomy" id="206335"/>
    <lineage>
        <taxon>Eukaryota</taxon>
        <taxon>Fungi</taxon>
        <taxon>Dikarya</taxon>
        <taxon>Basidiomycota</taxon>
        <taxon>Agaricomycotina</taxon>
        <taxon>Agaricomycetes</taxon>
        <taxon>Agaricomycetidae</taxon>
        <taxon>Agaricales</taxon>
        <taxon>Marasmiineae</taxon>
        <taxon>Omphalotaceae</taxon>
        <taxon>Rhodocollybia</taxon>
    </lineage>
</organism>
<feature type="compositionally biased region" description="Polar residues" evidence="1">
    <location>
        <begin position="100"/>
        <end position="109"/>
    </location>
</feature>
<name>A0A9P5U3Z0_9AGAR</name>
<keyword evidence="2" id="KW-0812">Transmembrane</keyword>
<dbReference type="EMBL" id="JADNRY010000092">
    <property type="protein sequence ID" value="KAF9066180.1"/>
    <property type="molecule type" value="Genomic_DNA"/>
</dbReference>
<keyword evidence="2" id="KW-1133">Transmembrane helix</keyword>
<evidence type="ECO:0000256" key="1">
    <source>
        <dbReference type="SAM" id="MobiDB-lite"/>
    </source>
</evidence>
<keyword evidence="2" id="KW-0472">Membrane</keyword>
<protein>
    <submittedName>
        <fullName evidence="3">Uncharacterized protein</fullName>
    </submittedName>
</protein>
<sequence>MPSSPSSSISVVRQLLKDWFSIDNDSDIISVFGFAVLSALIVFTVFLGAMLALLFTSLNSWMYRTVIISVLLIFSSGDRSNTPASVTEAKRAYYGQSLRNSRVAGSQSPRRFRSQSHYVKGGPSTSDAFV</sequence>
<evidence type="ECO:0000313" key="3">
    <source>
        <dbReference type="EMBL" id="KAF9066180.1"/>
    </source>
</evidence>
<accession>A0A9P5U3Z0</accession>
<dbReference type="Proteomes" id="UP000772434">
    <property type="component" value="Unassembled WGS sequence"/>
</dbReference>
<comment type="caution">
    <text evidence="3">The sequence shown here is derived from an EMBL/GenBank/DDBJ whole genome shotgun (WGS) entry which is preliminary data.</text>
</comment>
<dbReference type="AlphaFoldDB" id="A0A9P5U3Z0"/>
<feature type="region of interest" description="Disordered" evidence="1">
    <location>
        <begin position="100"/>
        <end position="130"/>
    </location>
</feature>
<gene>
    <name evidence="3" type="ORF">BDP27DRAFT_1449895</name>
</gene>